<dbReference type="EMBL" id="JASCZI010181485">
    <property type="protein sequence ID" value="MED6183936.1"/>
    <property type="molecule type" value="Genomic_DNA"/>
</dbReference>
<reference evidence="1 2" key="1">
    <citation type="journal article" date="2023" name="Plants (Basel)">
        <title>Bridging the Gap: Combining Genomics and Transcriptomics Approaches to Understand Stylosanthes scabra, an Orphan Legume from the Brazilian Caatinga.</title>
        <authorList>
            <person name="Ferreira-Neto J.R.C."/>
            <person name="da Silva M.D."/>
            <person name="Binneck E."/>
            <person name="de Melo N.F."/>
            <person name="da Silva R.H."/>
            <person name="de Melo A.L.T.M."/>
            <person name="Pandolfi V."/>
            <person name="Bustamante F.O."/>
            <person name="Brasileiro-Vidal A.C."/>
            <person name="Benko-Iseppon A.M."/>
        </authorList>
    </citation>
    <scope>NUCLEOTIDE SEQUENCE [LARGE SCALE GENOMIC DNA]</scope>
    <source>
        <tissue evidence="1">Leaves</tissue>
    </source>
</reference>
<keyword evidence="2" id="KW-1185">Reference proteome</keyword>
<protein>
    <submittedName>
        <fullName evidence="1">Uncharacterized protein</fullName>
    </submittedName>
</protein>
<evidence type="ECO:0000313" key="2">
    <source>
        <dbReference type="Proteomes" id="UP001341840"/>
    </source>
</evidence>
<organism evidence="1 2">
    <name type="scientific">Stylosanthes scabra</name>
    <dbReference type="NCBI Taxonomy" id="79078"/>
    <lineage>
        <taxon>Eukaryota</taxon>
        <taxon>Viridiplantae</taxon>
        <taxon>Streptophyta</taxon>
        <taxon>Embryophyta</taxon>
        <taxon>Tracheophyta</taxon>
        <taxon>Spermatophyta</taxon>
        <taxon>Magnoliopsida</taxon>
        <taxon>eudicotyledons</taxon>
        <taxon>Gunneridae</taxon>
        <taxon>Pentapetalae</taxon>
        <taxon>rosids</taxon>
        <taxon>fabids</taxon>
        <taxon>Fabales</taxon>
        <taxon>Fabaceae</taxon>
        <taxon>Papilionoideae</taxon>
        <taxon>50 kb inversion clade</taxon>
        <taxon>dalbergioids sensu lato</taxon>
        <taxon>Dalbergieae</taxon>
        <taxon>Pterocarpus clade</taxon>
        <taxon>Stylosanthes</taxon>
    </lineage>
</organism>
<sequence length="145" mass="16336">MSSHRHHDHKKKEGLFGYVIKSINDANSGERRRDGKTRRGRKETAMELLGFRGVEIVGIFAGKDEFLRKDKRSQEGTGALPIERGTKSLAYDSYLCNSPAIHRVIFTRPANLPPLKSRASGPVSKNANRLAFSSTFSKNRFDYPK</sequence>
<name>A0ABU6WEX9_9FABA</name>
<comment type="caution">
    <text evidence="1">The sequence shown here is derived from an EMBL/GenBank/DDBJ whole genome shotgun (WGS) entry which is preliminary data.</text>
</comment>
<proteinExistence type="predicted"/>
<gene>
    <name evidence="1" type="ORF">PIB30_042546</name>
</gene>
<evidence type="ECO:0000313" key="1">
    <source>
        <dbReference type="EMBL" id="MED6183936.1"/>
    </source>
</evidence>
<dbReference type="Proteomes" id="UP001341840">
    <property type="component" value="Unassembled WGS sequence"/>
</dbReference>
<accession>A0ABU6WEX9</accession>